<protein>
    <submittedName>
        <fullName evidence="1">Uncharacterized protein</fullName>
    </submittedName>
</protein>
<gene>
    <name evidence="1" type="ORF">Q5H93_14800</name>
</gene>
<keyword evidence="2" id="KW-1185">Reference proteome</keyword>
<dbReference type="EMBL" id="JAUQSY010000009">
    <property type="protein sequence ID" value="MDO7876010.1"/>
    <property type="molecule type" value="Genomic_DNA"/>
</dbReference>
<accession>A0ABT9BE07</accession>
<organism evidence="1 2">
    <name type="scientific">Hymenobacter aranciens</name>
    <dbReference type="NCBI Taxonomy" id="3063996"/>
    <lineage>
        <taxon>Bacteria</taxon>
        <taxon>Pseudomonadati</taxon>
        <taxon>Bacteroidota</taxon>
        <taxon>Cytophagia</taxon>
        <taxon>Cytophagales</taxon>
        <taxon>Hymenobacteraceae</taxon>
        <taxon>Hymenobacter</taxon>
    </lineage>
</organism>
<evidence type="ECO:0000313" key="1">
    <source>
        <dbReference type="EMBL" id="MDO7876010.1"/>
    </source>
</evidence>
<name>A0ABT9BE07_9BACT</name>
<proteinExistence type="predicted"/>
<evidence type="ECO:0000313" key="2">
    <source>
        <dbReference type="Proteomes" id="UP001176429"/>
    </source>
</evidence>
<dbReference type="RefSeq" id="WP_305007342.1">
    <property type="nucleotide sequence ID" value="NZ_JAUQSY010000009.1"/>
</dbReference>
<comment type="caution">
    <text evidence="1">The sequence shown here is derived from an EMBL/GenBank/DDBJ whole genome shotgun (WGS) entry which is preliminary data.</text>
</comment>
<sequence length="226" mass="23920">MAVVNPNPSEFDKSVSSRLGSLAQAPQQPLAGYAAAWYLPQEDLVQEPVVVGGQVVGDLVLASGAGWRVLPHTRHTLKFDEKPKPERGSTIYHVKLQAERPTPTPAVLGALAGLERRRLLLLVQEHSGARRLVGSRDEYLRLLSASEGQHPGTHAGLSLELSGETTRLAPYYAGALVVLDGEAPGADAVGSGVVEVRDKAGRLMATVPAGNTLIITSGFRVALSIQ</sequence>
<reference evidence="1" key="1">
    <citation type="submission" date="2023-07" db="EMBL/GenBank/DDBJ databases">
        <authorList>
            <person name="Kim M.K."/>
        </authorList>
    </citation>
    <scope>NUCLEOTIDE SEQUENCE</scope>
    <source>
        <strain evidence="1">ASUV-10-1</strain>
    </source>
</reference>
<dbReference type="Proteomes" id="UP001176429">
    <property type="component" value="Unassembled WGS sequence"/>
</dbReference>